<protein>
    <recommendedName>
        <fullName evidence="2">Heterokaryon incompatibility domain-containing protein</fullName>
    </recommendedName>
</protein>
<dbReference type="AlphaFoldDB" id="A0A8H8UBP2"/>
<feature type="transmembrane region" description="Helical" evidence="1">
    <location>
        <begin position="12"/>
        <end position="33"/>
    </location>
</feature>
<evidence type="ECO:0000313" key="3">
    <source>
        <dbReference type="EMBL" id="TVY41898.1"/>
    </source>
</evidence>
<sequence length="713" mass="81014">MVQLSLSTLFYYIARLVGVMVAGSFDFGLLVMAPNYLWSKMQTAREDNDTSSRLLVYGQPGFTPYGTNEIIDGNDAKFGSLVKVYRSQKLGCRSKLYIERANKPQQDSRLAVQQHVNWGFTATYDLPCEANSLCKNTDSSVCMTRAKGVVETAPEAAPFHYLALSHCWGKERIFTLTDDNVSELKVAIPFDKLPTNFKDAIKITANLGYEYIWIDSLCILQGNKYDWAKESAQMGRIYANAVCTISATASDSAGGGCFFDRDQLNGDCIVGTQRFSTLMVKSPITSHKGLDDLFQEKVENAPVTRRGWIFQERALSKRVLHFSNGLILFECNTLLATEHHSDGIPHEKSNIVLDLRTYRKIQLYVQHKLSYAIGLLMYGIGLMINLVAYPVSVVDSLARIALSGFDTTGRDTRSIRYFLHHSDGPGFSFKNLNSWAEVGAPDLPEFETPEWPESPEPDDELILPGFVGMRRAFQAAANHPREQWDEVEAFEFHQQWMELVEPYSDRILTKHQDRLVAIVGVATFIQESIERRFLAGLWEVTLGWDLLWKCERPNWERKVRPVPTWSWASVEGKVTHEFTPDRTSARGTDAIKQTLKRIEFLVNTKTWTVNALQETENMVYHAFLTIDRCQLLPFEGSSVDFHPDLHTDLPDSSLFLLPVVQLERNDRPEVHGIVIHRVDAIQHPNNTYERVGYFSRNTLIGLSRIDPLAIYLR</sequence>
<feature type="domain" description="Heterokaryon incompatibility" evidence="2">
    <location>
        <begin position="161"/>
        <end position="312"/>
    </location>
</feature>
<feature type="transmembrane region" description="Helical" evidence="1">
    <location>
        <begin position="369"/>
        <end position="389"/>
    </location>
</feature>
<dbReference type="PANTHER" id="PTHR33112">
    <property type="entry name" value="DOMAIN PROTEIN, PUTATIVE-RELATED"/>
    <property type="match status" value="1"/>
</dbReference>
<organism evidence="3 4">
    <name type="scientific">Lachnellula subtilissima</name>
    <dbReference type="NCBI Taxonomy" id="602034"/>
    <lineage>
        <taxon>Eukaryota</taxon>
        <taxon>Fungi</taxon>
        <taxon>Dikarya</taxon>
        <taxon>Ascomycota</taxon>
        <taxon>Pezizomycotina</taxon>
        <taxon>Leotiomycetes</taxon>
        <taxon>Helotiales</taxon>
        <taxon>Lachnaceae</taxon>
        <taxon>Lachnellula</taxon>
    </lineage>
</organism>
<dbReference type="PANTHER" id="PTHR33112:SF16">
    <property type="entry name" value="HETEROKARYON INCOMPATIBILITY DOMAIN-CONTAINING PROTEIN"/>
    <property type="match status" value="1"/>
</dbReference>
<keyword evidence="1" id="KW-0812">Transmembrane</keyword>
<keyword evidence="1" id="KW-0472">Membrane</keyword>
<dbReference type="OrthoDB" id="3789824at2759"/>
<evidence type="ECO:0000259" key="2">
    <source>
        <dbReference type="Pfam" id="PF06985"/>
    </source>
</evidence>
<proteinExistence type="predicted"/>
<keyword evidence="1" id="KW-1133">Transmembrane helix</keyword>
<comment type="caution">
    <text evidence="3">The sequence shown here is derived from an EMBL/GenBank/DDBJ whole genome shotgun (WGS) entry which is preliminary data.</text>
</comment>
<reference evidence="3 4" key="1">
    <citation type="submission" date="2018-05" db="EMBL/GenBank/DDBJ databases">
        <title>Genome sequencing and assembly of the regulated plant pathogen Lachnellula willkommii and related sister species for the development of diagnostic species identification markers.</title>
        <authorList>
            <person name="Giroux E."/>
            <person name="Bilodeau G."/>
        </authorList>
    </citation>
    <scope>NUCLEOTIDE SEQUENCE [LARGE SCALE GENOMIC DNA]</scope>
    <source>
        <strain evidence="3 4">CBS 197.66</strain>
    </source>
</reference>
<dbReference type="EMBL" id="QGMJ01000118">
    <property type="protein sequence ID" value="TVY41898.1"/>
    <property type="molecule type" value="Genomic_DNA"/>
</dbReference>
<dbReference type="Proteomes" id="UP000462212">
    <property type="component" value="Unassembled WGS sequence"/>
</dbReference>
<gene>
    <name evidence="3" type="ORF">LSUB1_G002548</name>
</gene>
<dbReference type="Pfam" id="PF06985">
    <property type="entry name" value="HET"/>
    <property type="match status" value="1"/>
</dbReference>
<evidence type="ECO:0000313" key="4">
    <source>
        <dbReference type="Proteomes" id="UP000462212"/>
    </source>
</evidence>
<accession>A0A8H8UBP2</accession>
<dbReference type="InterPro" id="IPR010730">
    <property type="entry name" value="HET"/>
</dbReference>
<keyword evidence="4" id="KW-1185">Reference proteome</keyword>
<name>A0A8H8UBP2_9HELO</name>
<evidence type="ECO:0000256" key="1">
    <source>
        <dbReference type="SAM" id="Phobius"/>
    </source>
</evidence>